<dbReference type="EMBL" id="JACHDD010000018">
    <property type="protein sequence ID" value="MBB5429086.1"/>
    <property type="molecule type" value="Genomic_DNA"/>
</dbReference>
<gene>
    <name evidence="1" type="ORF">HDG40_007281</name>
</gene>
<dbReference type="Proteomes" id="UP000592780">
    <property type="component" value="Unassembled WGS sequence"/>
</dbReference>
<accession>A0A6I1Q211</accession>
<name>A0A6I1Q211_PARAM</name>
<evidence type="ECO:0000313" key="2">
    <source>
        <dbReference type="Proteomes" id="UP000592780"/>
    </source>
</evidence>
<dbReference type="AlphaFoldDB" id="A0A6I1Q211"/>
<dbReference type="OrthoDB" id="9135227at2"/>
<dbReference type="RefSeq" id="WP_018437073.1">
    <property type="nucleotide sequence ID" value="NZ_JACHDD010000018.1"/>
</dbReference>
<evidence type="ECO:0000313" key="1">
    <source>
        <dbReference type="EMBL" id="MBB5429086.1"/>
    </source>
</evidence>
<organism evidence="1 2">
    <name type="scientific">Paraburkholderia atlantica</name>
    <dbReference type="NCBI Taxonomy" id="2654982"/>
    <lineage>
        <taxon>Bacteria</taxon>
        <taxon>Pseudomonadati</taxon>
        <taxon>Pseudomonadota</taxon>
        <taxon>Betaproteobacteria</taxon>
        <taxon>Burkholderiales</taxon>
        <taxon>Burkholderiaceae</taxon>
        <taxon>Paraburkholderia</taxon>
    </lineage>
</organism>
<proteinExistence type="predicted"/>
<keyword evidence="2" id="KW-1185">Reference proteome</keyword>
<protein>
    <submittedName>
        <fullName evidence="1">Uncharacterized protein</fullName>
    </submittedName>
</protein>
<comment type="caution">
    <text evidence="1">The sequence shown here is derived from an EMBL/GenBank/DDBJ whole genome shotgun (WGS) entry which is preliminary data.</text>
</comment>
<reference evidence="1 2" key="1">
    <citation type="submission" date="2020-08" db="EMBL/GenBank/DDBJ databases">
        <title>Genomic Encyclopedia of Type Strains, Phase IV (KMG-V): Genome sequencing to study the core and pangenomes of soil and plant-associated prokaryotes.</title>
        <authorList>
            <person name="Whitman W."/>
        </authorList>
    </citation>
    <scope>NUCLEOTIDE SEQUENCE [LARGE SCALE GENOMIC DNA]</scope>
    <source>
        <strain evidence="1 2">JPY158</strain>
    </source>
</reference>
<sequence length="181" mass="19601">MDSTLVVSAPSVFTPFCVTGEAGDSLTEIPIVKATRLKPSTLAATSKGWSGFQECCVCPDDWNVDFAAAYFSPYQIEDEEIISTLTFNVTIQNDAPYPVQATGYVFDGLDHPVGSLDLRYFGQRMPRALQFDVSAYRLSTSSRFLIAFQIAGGGSTKIPRPPLITSVTIDVVACVPTTVEN</sequence>